<organism evidence="1">
    <name type="scientific">Cladocopium goreaui</name>
    <dbReference type="NCBI Taxonomy" id="2562237"/>
    <lineage>
        <taxon>Eukaryota</taxon>
        <taxon>Sar</taxon>
        <taxon>Alveolata</taxon>
        <taxon>Dinophyceae</taxon>
        <taxon>Suessiales</taxon>
        <taxon>Symbiodiniaceae</taxon>
        <taxon>Cladocopium</taxon>
    </lineage>
</organism>
<accession>A0A9P1CBW2</accession>
<dbReference type="OrthoDB" id="446401at2759"/>
<name>A0A9P1CBW2_9DINO</name>
<proteinExistence type="predicted"/>
<evidence type="ECO:0000313" key="3">
    <source>
        <dbReference type="Proteomes" id="UP001152797"/>
    </source>
</evidence>
<dbReference type="EMBL" id="CAMXCT020001291">
    <property type="protein sequence ID" value="CAL1142065.1"/>
    <property type="molecule type" value="Genomic_DNA"/>
</dbReference>
<evidence type="ECO:0000313" key="1">
    <source>
        <dbReference type="EMBL" id="CAI3988690.1"/>
    </source>
</evidence>
<evidence type="ECO:0000313" key="2">
    <source>
        <dbReference type="EMBL" id="CAL1142065.1"/>
    </source>
</evidence>
<dbReference type="EMBL" id="CAMXCT030001291">
    <property type="protein sequence ID" value="CAL4776002.1"/>
    <property type="molecule type" value="Genomic_DNA"/>
</dbReference>
<gene>
    <name evidence="1" type="ORF">C1SCF055_LOCUS15819</name>
</gene>
<reference evidence="2" key="2">
    <citation type="submission" date="2024-04" db="EMBL/GenBank/DDBJ databases">
        <authorList>
            <person name="Chen Y."/>
            <person name="Shah S."/>
            <person name="Dougan E. K."/>
            <person name="Thang M."/>
            <person name="Chan C."/>
        </authorList>
    </citation>
    <scope>NUCLEOTIDE SEQUENCE [LARGE SCALE GENOMIC DNA]</scope>
</reference>
<dbReference type="EMBL" id="CAMXCT010001291">
    <property type="protein sequence ID" value="CAI3988690.1"/>
    <property type="molecule type" value="Genomic_DNA"/>
</dbReference>
<dbReference type="Proteomes" id="UP001152797">
    <property type="component" value="Unassembled WGS sequence"/>
</dbReference>
<sequence length="154" mass="18303">MRLRRMCEIKARSKKCHVDDETHKQYMKGGEGREWLEIALAEAIERLGTERNQHKKLRAEFAARVLVVRERMEMKEKETTGMWLTEDKMKKSGDYSPESIRSIIAYCSKFPQALVRQWKYNPNIREYFVETETKQTIKQSELRKQQEISDCGDP</sequence>
<reference evidence="1" key="1">
    <citation type="submission" date="2022-10" db="EMBL/GenBank/DDBJ databases">
        <authorList>
            <person name="Chen Y."/>
            <person name="Dougan E. K."/>
            <person name="Chan C."/>
            <person name="Rhodes N."/>
            <person name="Thang M."/>
        </authorList>
    </citation>
    <scope>NUCLEOTIDE SEQUENCE</scope>
</reference>
<dbReference type="AlphaFoldDB" id="A0A9P1CBW2"/>
<keyword evidence="3" id="KW-1185">Reference proteome</keyword>
<comment type="caution">
    <text evidence="1">The sequence shown here is derived from an EMBL/GenBank/DDBJ whole genome shotgun (WGS) entry which is preliminary data.</text>
</comment>
<protein>
    <submittedName>
        <fullName evidence="1">Uncharacterized protein</fullName>
    </submittedName>
</protein>